<dbReference type="GO" id="GO:0008154">
    <property type="term" value="P:actin polymerization or depolymerization"/>
    <property type="evidence" value="ECO:0007669"/>
    <property type="project" value="TreeGrafter"/>
</dbReference>
<evidence type="ECO:0000313" key="6">
    <source>
        <dbReference type="EMBL" id="GMH58379.1"/>
    </source>
</evidence>
<evidence type="ECO:0000256" key="2">
    <source>
        <dbReference type="ARBA" id="ARBA00022467"/>
    </source>
</evidence>
<dbReference type="PANTHER" id="PTHR11977:SF123">
    <property type="entry name" value="GELSOLIN"/>
    <property type="match status" value="1"/>
</dbReference>
<dbReference type="PRINTS" id="PR00597">
    <property type="entry name" value="GELSOLIN"/>
</dbReference>
<dbReference type="Pfam" id="PF00626">
    <property type="entry name" value="Gelsolin"/>
    <property type="match status" value="6"/>
</dbReference>
<dbReference type="CDD" id="cd11292">
    <property type="entry name" value="gelsolin_S3_like"/>
    <property type="match status" value="1"/>
</dbReference>
<dbReference type="InterPro" id="IPR007122">
    <property type="entry name" value="Villin/Gelsolin"/>
</dbReference>
<dbReference type="PANTHER" id="PTHR11977">
    <property type="entry name" value="VILLIN"/>
    <property type="match status" value="1"/>
</dbReference>
<dbReference type="SMART" id="SM00262">
    <property type="entry name" value="GEL"/>
    <property type="match status" value="6"/>
</dbReference>
<evidence type="ECO:0000313" key="7">
    <source>
        <dbReference type="Proteomes" id="UP001162640"/>
    </source>
</evidence>
<evidence type="ECO:0000256" key="4">
    <source>
        <dbReference type="ARBA" id="ARBA00023203"/>
    </source>
</evidence>
<comment type="similarity">
    <text evidence="1">Belongs to the villin/gelsolin family.</text>
</comment>
<keyword evidence="3" id="KW-0677">Repeat</keyword>
<name>A0A9W6ZPB9_9STRA</name>
<protein>
    <recommendedName>
        <fullName evidence="5">HP domain-containing protein</fullName>
    </recommendedName>
</protein>
<keyword evidence="4" id="KW-0009">Actin-binding</keyword>
<comment type="caution">
    <text evidence="6">The sequence shown here is derived from an EMBL/GenBank/DDBJ whole genome shotgun (WGS) entry which is preliminary data.</text>
</comment>
<proteinExistence type="inferred from homology"/>
<gene>
    <name evidence="6" type="ORF">TL16_g02597</name>
</gene>
<organism evidence="6 7">
    <name type="scientific">Triparma laevis f. inornata</name>
    <dbReference type="NCBI Taxonomy" id="1714386"/>
    <lineage>
        <taxon>Eukaryota</taxon>
        <taxon>Sar</taxon>
        <taxon>Stramenopiles</taxon>
        <taxon>Ochrophyta</taxon>
        <taxon>Bolidophyceae</taxon>
        <taxon>Parmales</taxon>
        <taxon>Triparmaceae</taxon>
        <taxon>Triparma</taxon>
    </lineage>
</organism>
<dbReference type="Gene3D" id="3.40.20.10">
    <property type="entry name" value="Severin"/>
    <property type="match status" value="6"/>
</dbReference>
<keyword evidence="2" id="KW-0117">Actin capping</keyword>
<dbReference type="CDD" id="cd11289">
    <property type="entry name" value="gelsolin_S2_like"/>
    <property type="match status" value="1"/>
</dbReference>
<feature type="domain" description="HP" evidence="5">
    <location>
        <begin position="800"/>
        <end position="862"/>
    </location>
</feature>
<dbReference type="FunFam" id="3.40.20.10:FF:000001">
    <property type="entry name" value="Gelsolin"/>
    <property type="match status" value="1"/>
</dbReference>
<evidence type="ECO:0000256" key="1">
    <source>
        <dbReference type="ARBA" id="ARBA00008418"/>
    </source>
</evidence>
<dbReference type="InterPro" id="IPR029006">
    <property type="entry name" value="ADF-H/Gelsolin-like_dom_sf"/>
</dbReference>
<dbReference type="CDD" id="cd11288">
    <property type="entry name" value="gelsolin_S5_like"/>
    <property type="match status" value="1"/>
</dbReference>
<dbReference type="CDD" id="cd11291">
    <property type="entry name" value="gelsolin_S6_like"/>
    <property type="match status" value="1"/>
</dbReference>
<dbReference type="InterPro" id="IPR036886">
    <property type="entry name" value="Villin_headpiece_dom_sf"/>
</dbReference>
<reference evidence="7" key="1">
    <citation type="journal article" date="2023" name="Commun. Biol.">
        <title>Genome analysis of Parmales, the sister group of diatoms, reveals the evolutionary specialization of diatoms from phago-mixotrophs to photoautotrophs.</title>
        <authorList>
            <person name="Ban H."/>
            <person name="Sato S."/>
            <person name="Yoshikawa S."/>
            <person name="Yamada K."/>
            <person name="Nakamura Y."/>
            <person name="Ichinomiya M."/>
            <person name="Sato N."/>
            <person name="Blanc-Mathieu R."/>
            <person name="Endo H."/>
            <person name="Kuwata A."/>
            <person name="Ogata H."/>
        </authorList>
    </citation>
    <scope>NUCLEOTIDE SEQUENCE [LARGE SCALE GENOMIC DNA]</scope>
</reference>
<dbReference type="InterPro" id="IPR007123">
    <property type="entry name" value="Gelsolin-like_dom"/>
</dbReference>
<dbReference type="GO" id="GO:0051015">
    <property type="term" value="F:actin filament binding"/>
    <property type="evidence" value="ECO:0007669"/>
    <property type="project" value="InterPro"/>
</dbReference>
<dbReference type="Gene3D" id="1.10.950.10">
    <property type="entry name" value="Villin headpiece domain"/>
    <property type="match status" value="1"/>
</dbReference>
<dbReference type="GO" id="GO:0005546">
    <property type="term" value="F:phosphatidylinositol-4,5-bisphosphate binding"/>
    <property type="evidence" value="ECO:0007669"/>
    <property type="project" value="TreeGrafter"/>
</dbReference>
<dbReference type="GO" id="GO:0051014">
    <property type="term" value="P:actin filament severing"/>
    <property type="evidence" value="ECO:0007669"/>
    <property type="project" value="TreeGrafter"/>
</dbReference>
<dbReference type="GO" id="GO:0015629">
    <property type="term" value="C:actin cytoskeleton"/>
    <property type="evidence" value="ECO:0007669"/>
    <property type="project" value="TreeGrafter"/>
</dbReference>
<dbReference type="SUPFAM" id="SSF47050">
    <property type="entry name" value="VHP, Villin headpiece domain"/>
    <property type="match status" value="1"/>
</dbReference>
<dbReference type="InterPro" id="IPR003128">
    <property type="entry name" value="Villin_headpiece"/>
</dbReference>
<dbReference type="SMART" id="SM00153">
    <property type="entry name" value="VHP"/>
    <property type="match status" value="1"/>
</dbReference>
<dbReference type="AlphaFoldDB" id="A0A9W6ZPB9"/>
<dbReference type="SUPFAM" id="SSF55753">
    <property type="entry name" value="Actin depolymerizing proteins"/>
    <property type="match status" value="6"/>
</dbReference>
<dbReference type="EMBL" id="BLQM01000064">
    <property type="protein sequence ID" value="GMH58379.1"/>
    <property type="molecule type" value="Genomic_DNA"/>
</dbReference>
<dbReference type="PROSITE" id="PS51089">
    <property type="entry name" value="HP"/>
    <property type="match status" value="1"/>
</dbReference>
<dbReference type="GO" id="GO:0005737">
    <property type="term" value="C:cytoplasm"/>
    <property type="evidence" value="ECO:0007669"/>
    <property type="project" value="TreeGrafter"/>
</dbReference>
<dbReference type="Proteomes" id="UP001162640">
    <property type="component" value="Unassembled WGS sequence"/>
</dbReference>
<dbReference type="FunFam" id="3.40.20.10:FF:000005">
    <property type="entry name" value="Gelsolin"/>
    <property type="match status" value="1"/>
</dbReference>
<dbReference type="Pfam" id="PF02209">
    <property type="entry name" value="VHP"/>
    <property type="match status" value="1"/>
</dbReference>
<dbReference type="CDD" id="cd11293">
    <property type="entry name" value="gelsolin_S4_like"/>
    <property type="match status" value="1"/>
</dbReference>
<dbReference type="GO" id="GO:0051016">
    <property type="term" value="P:barbed-end actin filament capping"/>
    <property type="evidence" value="ECO:0007669"/>
    <property type="project" value="TreeGrafter"/>
</dbReference>
<sequence>MAKLASCALPLALPPIPAPLYAAHKLVRTPYPTATPVSNPLLTPSFPPQANGKFYKGDSYILLSTVVSGNALVWNIHFWLGSESSQDEIGICAYKTVELDEGLGGGPVQYREVEGSESPVFLSYFKSTGVEYLPGGVDSGFAHVDRDAAPASSTSPGGVDSGFAHVDRDAYETRLLQIKGKRTVRCKTVLTASSSLNTGDCFILDMGKQLYLYNGTNSNKHEKAKAVQILHQIRDDERGGAAAVTIINEEPDCAAFWEALGGQIEVTADGEDDVKAERSAEGATKLLRISDASGEMKTDLVQEGKLNRSNLSTEDTFLVDTGDALIVWVGKGSTKEEKKEGMMRAQAYITENSRPHSTAVTRVTEGAETTMFKNLFGQWEPPMKFDFSSPPSASVAGSVEQKDIDMTALHARKTAAEQPVDDGTGTIQVWRVEDFKKVEVEGPTVGQFFGGDSYVILYTYKKNDVEEFIIYFWQGRDSTQDEKGASALLAKELDDELGDRPVQVRVVQGKEPAHFRSMFKGNMVVRAGGKASGFKNRDDGDSYDVDGTELYHVKGTSGENTYAVQIPEKATELNSGDVFVLLAPGKTTVWQGSGANDAEKDTANTIAEILKVGEVTVVEEGGEGDDFWEALGGKDEYPKMRPGEPEPAEPRLFQCSNATGAFSVDEVVNFAQEDLIDDDCMLLDCFSSVFLWIGHNANKEEKAKAVETAQQYVLTSNDGRDEDTPIMVVKAGAEPNLFSQHFLGWDDDYFKKNQFLDPYAANLDALKSSQQEQERVEEAPIVISARTSVADVGEAVLGNVAEGTTFSLEELKSGNAAGIDNSRKESYLSDADFKAAFGMDKDAFSGLAKWKQQSEKKKVGLF</sequence>
<evidence type="ECO:0000256" key="3">
    <source>
        <dbReference type="ARBA" id="ARBA00022737"/>
    </source>
</evidence>
<evidence type="ECO:0000259" key="5">
    <source>
        <dbReference type="PROSITE" id="PS51089"/>
    </source>
</evidence>
<accession>A0A9W6ZPB9</accession>